<keyword evidence="1" id="KW-0812">Transmembrane</keyword>
<evidence type="ECO:0000256" key="1">
    <source>
        <dbReference type="SAM" id="Phobius"/>
    </source>
</evidence>
<proteinExistence type="predicted"/>
<protein>
    <submittedName>
        <fullName evidence="2">Uncharacterized protein</fullName>
    </submittedName>
</protein>
<sequence>MLPCTTTTASDGLWVRNTCPLSLPHVVYTGSGVLVLLFFDTTVSVCIALYYQKTSETSTPDLALAFFFFLIAWEGCYGVARSDRPQQAYIQSTIRRLPRRGVEPEIYLKQDSCKALGPVEIKTKLLLVINCRGIITIETSLFFFVSPLTSTAPRPTPHNFAFSTIPNLLGAPTPHTEKSCIPALRACIDPQYTPYVRLCRRVASKTFFSLGAAELAS</sequence>
<evidence type="ECO:0000313" key="3">
    <source>
        <dbReference type="Proteomes" id="UP000799444"/>
    </source>
</evidence>
<accession>A0A9P4UXJ1</accession>
<feature type="transmembrane region" description="Helical" evidence="1">
    <location>
        <begin position="62"/>
        <end position="80"/>
    </location>
</feature>
<evidence type="ECO:0000313" key="2">
    <source>
        <dbReference type="EMBL" id="KAF2732192.1"/>
    </source>
</evidence>
<dbReference type="Proteomes" id="UP000799444">
    <property type="component" value="Unassembled WGS sequence"/>
</dbReference>
<gene>
    <name evidence="2" type="ORF">EJ04DRAFT_342184</name>
</gene>
<dbReference type="EMBL" id="ML996181">
    <property type="protein sequence ID" value="KAF2732192.1"/>
    <property type="molecule type" value="Genomic_DNA"/>
</dbReference>
<name>A0A9P4UXJ1_9PLEO</name>
<organism evidence="2 3">
    <name type="scientific">Polyplosphaeria fusca</name>
    <dbReference type="NCBI Taxonomy" id="682080"/>
    <lineage>
        <taxon>Eukaryota</taxon>
        <taxon>Fungi</taxon>
        <taxon>Dikarya</taxon>
        <taxon>Ascomycota</taxon>
        <taxon>Pezizomycotina</taxon>
        <taxon>Dothideomycetes</taxon>
        <taxon>Pleosporomycetidae</taxon>
        <taxon>Pleosporales</taxon>
        <taxon>Tetraplosphaeriaceae</taxon>
        <taxon>Polyplosphaeria</taxon>
    </lineage>
</organism>
<feature type="transmembrane region" description="Helical" evidence="1">
    <location>
        <begin position="26"/>
        <end position="50"/>
    </location>
</feature>
<reference evidence="2" key="1">
    <citation type="journal article" date="2020" name="Stud. Mycol.">
        <title>101 Dothideomycetes genomes: a test case for predicting lifestyles and emergence of pathogens.</title>
        <authorList>
            <person name="Haridas S."/>
            <person name="Albert R."/>
            <person name="Binder M."/>
            <person name="Bloem J."/>
            <person name="Labutti K."/>
            <person name="Salamov A."/>
            <person name="Andreopoulos B."/>
            <person name="Baker S."/>
            <person name="Barry K."/>
            <person name="Bills G."/>
            <person name="Bluhm B."/>
            <person name="Cannon C."/>
            <person name="Castanera R."/>
            <person name="Culley D."/>
            <person name="Daum C."/>
            <person name="Ezra D."/>
            <person name="Gonzalez J."/>
            <person name="Henrissat B."/>
            <person name="Kuo A."/>
            <person name="Liang C."/>
            <person name="Lipzen A."/>
            <person name="Lutzoni F."/>
            <person name="Magnuson J."/>
            <person name="Mondo S."/>
            <person name="Nolan M."/>
            <person name="Ohm R."/>
            <person name="Pangilinan J."/>
            <person name="Park H.-J."/>
            <person name="Ramirez L."/>
            <person name="Alfaro M."/>
            <person name="Sun H."/>
            <person name="Tritt A."/>
            <person name="Yoshinaga Y."/>
            <person name="Zwiers L.-H."/>
            <person name="Turgeon B."/>
            <person name="Goodwin S."/>
            <person name="Spatafora J."/>
            <person name="Crous P."/>
            <person name="Grigoriev I."/>
        </authorList>
    </citation>
    <scope>NUCLEOTIDE SEQUENCE</scope>
    <source>
        <strain evidence="2">CBS 125425</strain>
    </source>
</reference>
<keyword evidence="1" id="KW-1133">Transmembrane helix</keyword>
<keyword evidence="1" id="KW-0472">Membrane</keyword>
<keyword evidence="3" id="KW-1185">Reference proteome</keyword>
<dbReference type="AlphaFoldDB" id="A0A9P4UXJ1"/>
<comment type="caution">
    <text evidence="2">The sequence shown here is derived from an EMBL/GenBank/DDBJ whole genome shotgun (WGS) entry which is preliminary data.</text>
</comment>